<evidence type="ECO:0000313" key="1">
    <source>
        <dbReference type="EMBL" id="MBB5916687.1"/>
    </source>
</evidence>
<reference evidence="1 2" key="1">
    <citation type="submission" date="2020-08" db="EMBL/GenBank/DDBJ databases">
        <title>Sequencing the genomes of 1000 actinobacteria strains.</title>
        <authorList>
            <person name="Klenk H.-P."/>
        </authorList>
    </citation>
    <scope>NUCLEOTIDE SEQUENCE [LARGE SCALE GENOMIC DNA]</scope>
    <source>
        <strain evidence="1 2">DSM 43582</strain>
    </source>
</reference>
<sequence length="78" mass="8387">MNTDIDHVAALSTGLYGDGESYGMTLTIVGPGSARASAKIVDRSSRCHDYNLLLSPAVFQSLGLSLSWTRVRVTWTVV</sequence>
<organism evidence="1 2">
    <name type="scientific">Nocardia transvalensis</name>
    <dbReference type="NCBI Taxonomy" id="37333"/>
    <lineage>
        <taxon>Bacteria</taxon>
        <taxon>Bacillati</taxon>
        <taxon>Actinomycetota</taxon>
        <taxon>Actinomycetes</taxon>
        <taxon>Mycobacteriales</taxon>
        <taxon>Nocardiaceae</taxon>
        <taxon>Nocardia</taxon>
    </lineage>
</organism>
<dbReference type="RefSeq" id="WP_157185795.1">
    <property type="nucleotide sequence ID" value="NZ_JACHIT010000002.1"/>
</dbReference>
<dbReference type="Gene3D" id="2.40.40.10">
    <property type="entry name" value="RlpA-like domain"/>
    <property type="match status" value="1"/>
</dbReference>
<dbReference type="CDD" id="cd22191">
    <property type="entry name" value="DPBB_RlpA_EXP_N-like"/>
    <property type="match status" value="1"/>
</dbReference>
<dbReference type="EMBL" id="JACHIT010000002">
    <property type="protein sequence ID" value="MBB5916687.1"/>
    <property type="molecule type" value="Genomic_DNA"/>
</dbReference>
<dbReference type="Proteomes" id="UP000540412">
    <property type="component" value="Unassembled WGS sequence"/>
</dbReference>
<gene>
    <name evidence="1" type="ORF">BJY24_005599</name>
</gene>
<name>A0A7W9PI95_9NOCA</name>
<dbReference type="AlphaFoldDB" id="A0A7W9PI95"/>
<keyword evidence="2" id="KW-1185">Reference proteome</keyword>
<protein>
    <submittedName>
        <fullName evidence="1">Uncharacterized protein</fullName>
    </submittedName>
</protein>
<comment type="caution">
    <text evidence="1">The sequence shown here is derived from an EMBL/GenBank/DDBJ whole genome shotgun (WGS) entry which is preliminary data.</text>
</comment>
<proteinExistence type="predicted"/>
<evidence type="ECO:0000313" key="2">
    <source>
        <dbReference type="Proteomes" id="UP000540412"/>
    </source>
</evidence>
<dbReference type="InterPro" id="IPR036908">
    <property type="entry name" value="RlpA-like_sf"/>
</dbReference>
<accession>A0A7W9PI95</accession>
<dbReference type="SUPFAM" id="SSF50685">
    <property type="entry name" value="Barwin-like endoglucanases"/>
    <property type="match status" value="1"/>
</dbReference>